<dbReference type="InterPro" id="IPR003010">
    <property type="entry name" value="C-N_Hydrolase"/>
</dbReference>
<dbReference type="EMBL" id="RQGM01000038">
    <property type="protein sequence ID" value="TGL84582.1"/>
    <property type="molecule type" value="Genomic_DNA"/>
</dbReference>
<dbReference type="EC" id="2.3.1.269" evidence="9"/>
<reference evidence="11 12" key="1">
    <citation type="journal article" date="2019" name="PLoS Negl. Trop. Dis.">
        <title>Revisiting the worldwide diversity of Leptospira species in the environment.</title>
        <authorList>
            <person name="Vincent A.T."/>
            <person name="Schiettekatte O."/>
            <person name="Bourhy P."/>
            <person name="Veyrier F.J."/>
            <person name="Picardeau M."/>
        </authorList>
    </citation>
    <scope>NUCLEOTIDE SEQUENCE [LARGE SCALE GENOMIC DNA]</scope>
    <source>
        <strain evidence="11 12">201702445</strain>
    </source>
</reference>
<dbReference type="Pfam" id="PF00795">
    <property type="entry name" value="CN_hydrolase"/>
    <property type="match status" value="1"/>
</dbReference>
<feature type="transmembrane region" description="Helical" evidence="9">
    <location>
        <begin position="201"/>
        <end position="220"/>
    </location>
</feature>
<dbReference type="HAMAP" id="MF_01148">
    <property type="entry name" value="Lnt"/>
    <property type="match status" value="1"/>
</dbReference>
<dbReference type="PANTHER" id="PTHR38686">
    <property type="entry name" value="APOLIPOPROTEIN N-ACYLTRANSFERASE"/>
    <property type="match status" value="1"/>
</dbReference>
<feature type="domain" description="CN hydrolase" evidence="10">
    <location>
        <begin position="237"/>
        <end position="545"/>
    </location>
</feature>
<feature type="transmembrane region" description="Helical" evidence="9">
    <location>
        <begin position="93"/>
        <end position="117"/>
    </location>
</feature>
<organism evidence="11 12">
    <name type="scientific">Leptospira yasudae</name>
    <dbReference type="NCBI Taxonomy" id="2202201"/>
    <lineage>
        <taxon>Bacteria</taxon>
        <taxon>Pseudomonadati</taxon>
        <taxon>Spirochaetota</taxon>
        <taxon>Spirochaetia</taxon>
        <taxon>Leptospirales</taxon>
        <taxon>Leptospiraceae</taxon>
        <taxon>Leptospira</taxon>
    </lineage>
</organism>
<evidence type="ECO:0000256" key="5">
    <source>
        <dbReference type="ARBA" id="ARBA00022692"/>
    </source>
</evidence>
<keyword evidence="4 9" id="KW-0808">Transferase</keyword>
<dbReference type="Pfam" id="PF20154">
    <property type="entry name" value="LNT_N"/>
    <property type="match status" value="1"/>
</dbReference>
<gene>
    <name evidence="9" type="primary">lnt</name>
    <name evidence="11" type="ORF">EHQ83_10625</name>
</gene>
<evidence type="ECO:0000256" key="7">
    <source>
        <dbReference type="ARBA" id="ARBA00023136"/>
    </source>
</evidence>
<dbReference type="PANTHER" id="PTHR38686:SF1">
    <property type="entry name" value="APOLIPOPROTEIN N-ACYLTRANSFERASE"/>
    <property type="match status" value="1"/>
</dbReference>
<evidence type="ECO:0000256" key="6">
    <source>
        <dbReference type="ARBA" id="ARBA00022989"/>
    </source>
</evidence>
<keyword evidence="5 9" id="KW-0812">Transmembrane</keyword>
<evidence type="ECO:0000313" key="11">
    <source>
        <dbReference type="EMBL" id="TGL84582.1"/>
    </source>
</evidence>
<dbReference type="Gene3D" id="3.60.110.10">
    <property type="entry name" value="Carbon-nitrogen hydrolase"/>
    <property type="match status" value="1"/>
</dbReference>
<dbReference type="PROSITE" id="PS50263">
    <property type="entry name" value="CN_HYDROLASE"/>
    <property type="match status" value="1"/>
</dbReference>
<dbReference type="GO" id="GO:0042158">
    <property type="term" value="P:lipoprotein biosynthetic process"/>
    <property type="evidence" value="ECO:0007669"/>
    <property type="project" value="UniProtKB-UniRule"/>
</dbReference>
<protein>
    <recommendedName>
        <fullName evidence="9">Apolipoprotein N-acyltransferase</fullName>
        <shortName evidence="9">ALP N-acyltransferase</shortName>
        <ecNumber evidence="9">2.3.1.269</ecNumber>
    </recommendedName>
</protein>
<feature type="transmembrane region" description="Helical" evidence="9">
    <location>
        <begin position="559"/>
        <end position="578"/>
    </location>
</feature>
<evidence type="ECO:0000256" key="4">
    <source>
        <dbReference type="ARBA" id="ARBA00022679"/>
    </source>
</evidence>
<feature type="transmembrane region" description="Helical" evidence="9">
    <location>
        <begin position="35"/>
        <end position="51"/>
    </location>
</feature>
<name>A0A7I0JM30_9LEPT</name>
<feature type="transmembrane region" description="Helical" evidence="9">
    <location>
        <begin position="63"/>
        <end position="81"/>
    </location>
</feature>
<dbReference type="InterPro" id="IPR045378">
    <property type="entry name" value="LNT_N"/>
</dbReference>
<keyword evidence="3 9" id="KW-1003">Cell membrane</keyword>
<feature type="transmembrane region" description="Helical" evidence="9">
    <location>
        <begin position="169"/>
        <end position="189"/>
    </location>
</feature>
<dbReference type="RefSeq" id="WP_135781609.1">
    <property type="nucleotide sequence ID" value="NZ_RQGK01000072.1"/>
</dbReference>
<comment type="caution">
    <text evidence="11">The sequence shown here is derived from an EMBL/GenBank/DDBJ whole genome shotgun (WGS) entry which is preliminary data.</text>
</comment>
<sequence length="583" mass="65386">MNLQSFIPKDSIQYRLLLCLGVGFGTLLGLSPFSFLTAGILASISCLFLFLSLDKEPFWKASLWLLILSQILNYTTFPWIPGAVSRIAGTGPVVSILFFLFYGIISHLKFFPFYILFRFSKLGSIGNPWVLLVFPAAGALADILTYQIFPWYWGNLVSGSIVFEQFASIAGVYGLSFLLLFLSSVFLILVSTIRKRDTKEFRISAVGAIGIVFIYAYGLYRIGYAVPSLNEAQPKELSVVVIQPDTSPGTKDLKADSAFLSATMSKVLSLSLQGSMSSERPPSLIVIPESSIPFHGTIDSEENRKDHIYSSTMEGLILYLSKQTGADVLYNELNMDRGKLRNQISLFKNLDGSVERYNKRRLLAFGEYLPLEDQLPFLRSVFRETSRYVPGETPRLLIGNPIRKTKPIAAPEPEDISRMDDPNRFRSSFASEAIQLEKIQNSEYSYSILPLLCYEAMFTELVLDYFNTGEKPEILVNITNDSWFDSELEAHQHSGTVRLRAIETGLPLIRSTVSGITEVWDSRGIALIHPIGFHETAIRTFSIRLDSSVSTVYTKIGNAGIWILCILAIVFRLTFIFGNRRKV</sequence>
<evidence type="ECO:0000256" key="8">
    <source>
        <dbReference type="ARBA" id="ARBA00023315"/>
    </source>
</evidence>
<keyword evidence="11" id="KW-0449">Lipoprotein</keyword>
<comment type="similarity">
    <text evidence="2 9">Belongs to the CN hydrolase family. Apolipoprotein N-acyltransferase subfamily.</text>
</comment>
<evidence type="ECO:0000256" key="9">
    <source>
        <dbReference type="HAMAP-Rule" id="MF_01148"/>
    </source>
</evidence>
<dbReference type="InterPro" id="IPR004563">
    <property type="entry name" value="Apolipo_AcylTrfase"/>
</dbReference>
<dbReference type="GO" id="GO:0016410">
    <property type="term" value="F:N-acyltransferase activity"/>
    <property type="evidence" value="ECO:0007669"/>
    <property type="project" value="UniProtKB-UniRule"/>
</dbReference>
<keyword evidence="8 9" id="KW-0012">Acyltransferase</keyword>
<evidence type="ECO:0000256" key="3">
    <source>
        <dbReference type="ARBA" id="ARBA00022475"/>
    </source>
</evidence>
<dbReference type="InterPro" id="IPR036526">
    <property type="entry name" value="C-N_Hydrolase_sf"/>
</dbReference>
<comment type="function">
    <text evidence="9">Catalyzes the phospholipid dependent N-acylation of the N-terminal cysteine of apolipoprotein, the last step in lipoprotein maturation.</text>
</comment>
<keyword evidence="7 9" id="KW-0472">Membrane</keyword>
<evidence type="ECO:0000259" key="10">
    <source>
        <dbReference type="PROSITE" id="PS50263"/>
    </source>
</evidence>
<evidence type="ECO:0000256" key="2">
    <source>
        <dbReference type="ARBA" id="ARBA00010065"/>
    </source>
</evidence>
<dbReference type="CDD" id="cd07571">
    <property type="entry name" value="ALP_N-acyl_transferase"/>
    <property type="match status" value="1"/>
</dbReference>
<feature type="transmembrane region" description="Helical" evidence="9">
    <location>
        <begin position="129"/>
        <end position="149"/>
    </location>
</feature>
<comment type="pathway">
    <text evidence="9">Protein modification; lipoprotein biosynthesis (N-acyl transfer).</text>
</comment>
<evidence type="ECO:0000313" key="12">
    <source>
        <dbReference type="Proteomes" id="UP000297613"/>
    </source>
</evidence>
<dbReference type="GO" id="GO:0005886">
    <property type="term" value="C:plasma membrane"/>
    <property type="evidence" value="ECO:0007669"/>
    <property type="project" value="UniProtKB-SubCell"/>
</dbReference>
<dbReference type="UniPathway" id="UPA00666"/>
<comment type="catalytic activity">
    <reaction evidence="9">
        <text>N-terminal S-1,2-diacyl-sn-glyceryl-L-cysteinyl-[lipoprotein] + a glycerophospholipid = N-acyl-S-1,2-diacyl-sn-glyceryl-L-cysteinyl-[lipoprotein] + a 2-acyl-sn-glycero-3-phospholipid + H(+)</text>
        <dbReference type="Rhea" id="RHEA:48228"/>
        <dbReference type="Rhea" id="RHEA-COMP:14681"/>
        <dbReference type="Rhea" id="RHEA-COMP:14684"/>
        <dbReference type="ChEBI" id="CHEBI:15378"/>
        <dbReference type="ChEBI" id="CHEBI:136912"/>
        <dbReference type="ChEBI" id="CHEBI:140656"/>
        <dbReference type="ChEBI" id="CHEBI:140657"/>
        <dbReference type="ChEBI" id="CHEBI:140660"/>
        <dbReference type="EC" id="2.3.1.269"/>
    </reaction>
</comment>
<dbReference type="Proteomes" id="UP000297613">
    <property type="component" value="Unassembled WGS sequence"/>
</dbReference>
<dbReference type="SUPFAM" id="SSF56317">
    <property type="entry name" value="Carbon-nitrogen hydrolase"/>
    <property type="match status" value="1"/>
</dbReference>
<keyword evidence="6 9" id="KW-1133">Transmembrane helix</keyword>
<evidence type="ECO:0000256" key="1">
    <source>
        <dbReference type="ARBA" id="ARBA00004651"/>
    </source>
</evidence>
<comment type="subcellular location">
    <subcellularLocation>
        <location evidence="1 9">Cell membrane</location>
        <topology evidence="1 9">Multi-pass membrane protein</topology>
    </subcellularLocation>
</comment>
<proteinExistence type="inferred from homology"/>
<dbReference type="AlphaFoldDB" id="A0A7I0JM30"/>
<accession>A0A7I0JM30</accession>